<keyword evidence="6" id="KW-0732">Signal</keyword>
<sequence>MLACRLFVLLCLLWLGCRAPRSPFDSAAATEMEAASWAEAQLRTLTLEQKIGQLFAVRARGLFQSVDDPEYRELVRLVEHLEVGGVVFFQGDPYAQAMLANDLQRRSRIPLLIAQDTEWGVAMRVARTTSFPRAMAIGATGNPQYAYAVGYVTAREARALGVHQLYAPVADVNNNPLNPIINVRAFGEDPYLVATMVQAFVRGVGRAGAIATVKHFPGHGDTAIDSHSELPVLPFDRNRLDTLELVPFRAALAAGVPSVMTGHLALPRLEPIPHLPASLSRRITHDLLRGELGFDGLVVTDALEMRGVTQYFGVGEAAVRALEAGADVLLLSEDVEAARAAIVQAVQSGRLSEARIDVSARRILQLKERLNLHRDRLVDLEVIPQVVGIAAHQAISQTIARASLTLLRNEGSVLPLPDAPLTPYRLLVASLSDSDDPATGRFFVQAIREAAPDALVSARLLDVRSHADDYQSVLQAAAQHDFVVVPAYVFVRSGSGRIRLPEAHRVFLDALIAQGKPVVLIAFGNPYIIMDLKRQPAAYVVAYSGNESTQRAVVQALFGQAGFSGKLPITIPGYFRRGEGMVLPQVAPRRAYPEEVGMRTEGLYRIDSLLEAAIRQKAFPGAAVAIGRGEAIVWLKGYGHYTYSSDQRVTPESVFDLASLTKVVVTTTAAMQLYEAGKLDLEAPVARYLPEFAQNGKDQVTIRQLLSHTSGLAPYRPFHRMGLTTAEAVRQAILADTLVYAPGTEARYSDLGMIVLGWVIERITGQPLDAYAQAHIFQPLGMRHTRFRPVGWSDSTVVPTEVDTIFRHRLLQGEVHDETAWILGGVAGHAGVFSTAADLARFAYMLVNEGRIGGRQFLKPETIRLFTTPVDPPRAGTRALGWDTKSPQGYTSAGRFFSLRSFGHTGFTGTSLWIDPEQQLFVILLTNRVYPTRENQKHLAIRAALADLAWQAIIGPPQLNLEALLP</sequence>
<dbReference type="PROSITE" id="PS51257">
    <property type="entry name" value="PROKAR_LIPOPROTEIN"/>
    <property type="match status" value="1"/>
</dbReference>
<dbReference type="GO" id="GO:0009254">
    <property type="term" value="P:peptidoglycan turnover"/>
    <property type="evidence" value="ECO:0007669"/>
    <property type="project" value="TreeGrafter"/>
</dbReference>
<dbReference type="InterPro" id="IPR001764">
    <property type="entry name" value="Glyco_hydro_3_N"/>
</dbReference>
<evidence type="ECO:0000259" key="9">
    <source>
        <dbReference type="Pfam" id="PF01915"/>
    </source>
</evidence>
<dbReference type="InterPro" id="IPR001466">
    <property type="entry name" value="Beta-lactam-related"/>
</dbReference>
<proteinExistence type="inferred from homology"/>
<evidence type="ECO:0000259" key="7">
    <source>
        <dbReference type="Pfam" id="PF00144"/>
    </source>
</evidence>
<accession>A0A7V2AZ87</accession>
<dbReference type="Gene3D" id="3.40.50.1700">
    <property type="entry name" value="Glycoside hydrolase family 3 C-terminal domain"/>
    <property type="match status" value="1"/>
</dbReference>
<keyword evidence="5" id="KW-0326">Glycosidase</keyword>
<comment type="catalytic activity">
    <reaction evidence="1">
        <text>Hydrolysis of terminal non-reducing N-acetyl-D-hexosamine residues in N-acetyl-beta-D-hexosaminides.</text>
        <dbReference type="EC" id="3.2.1.52"/>
    </reaction>
</comment>
<dbReference type="Pfam" id="PF01915">
    <property type="entry name" value="Glyco_hydro_3_C"/>
    <property type="match status" value="1"/>
</dbReference>
<dbReference type="InterPro" id="IPR050226">
    <property type="entry name" value="NagZ_Beta-hexosaminidase"/>
</dbReference>
<evidence type="ECO:0000256" key="1">
    <source>
        <dbReference type="ARBA" id="ARBA00001231"/>
    </source>
</evidence>
<evidence type="ECO:0000259" key="8">
    <source>
        <dbReference type="Pfam" id="PF00933"/>
    </source>
</evidence>
<dbReference type="GO" id="GO:0005975">
    <property type="term" value="P:carbohydrate metabolic process"/>
    <property type="evidence" value="ECO:0007669"/>
    <property type="project" value="InterPro"/>
</dbReference>
<dbReference type="InterPro" id="IPR017853">
    <property type="entry name" value="GH"/>
</dbReference>
<dbReference type="PRINTS" id="PR00133">
    <property type="entry name" value="GLHYDRLASE3"/>
</dbReference>
<dbReference type="SUPFAM" id="SSF52279">
    <property type="entry name" value="Beta-D-glucan exohydrolase, C-terminal domain"/>
    <property type="match status" value="1"/>
</dbReference>
<dbReference type="InterPro" id="IPR036962">
    <property type="entry name" value="Glyco_hydro_3_N_sf"/>
</dbReference>
<reference evidence="10" key="1">
    <citation type="journal article" date="2020" name="mSystems">
        <title>Genome- and Community-Level Interaction Insights into Carbon Utilization and Element Cycling Functions of Hydrothermarchaeota in Hydrothermal Sediment.</title>
        <authorList>
            <person name="Zhou Z."/>
            <person name="Liu Y."/>
            <person name="Xu W."/>
            <person name="Pan J."/>
            <person name="Luo Z.H."/>
            <person name="Li M."/>
        </authorList>
    </citation>
    <scope>NUCLEOTIDE SEQUENCE [LARGE SCALE GENOMIC DNA]</scope>
    <source>
        <strain evidence="10">SpSt-143</strain>
    </source>
</reference>
<dbReference type="EC" id="3.2.1.52" evidence="3"/>
<dbReference type="AlphaFoldDB" id="A0A7V2AZ87"/>
<evidence type="ECO:0000256" key="3">
    <source>
        <dbReference type="ARBA" id="ARBA00012663"/>
    </source>
</evidence>
<comment type="caution">
    <text evidence="10">The sequence shown here is derived from an EMBL/GenBank/DDBJ whole genome shotgun (WGS) entry which is preliminary data.</text>
</comment>
<keyword evidence="4" id="KW-0378">Hydrolase</keyword>
<dbReference type="InterPro" id="IPR002772">
    <property type="entry name" value="Glyco_hydro_3_C"/>
</dbReference>
<name>A0A7V2AZ87_RHOMR</name>
<dbReference type="PANTHER" id="PTHR30480:SF13">
    <property type="entry name" value="BETA-HEXOSAMINIDASE"/>
    <property type="match status" value="1"/>
</dbReference>
<evidence type="ECO:0000256" key="5">
    <source>
        <dbReference type="ARBA" id="ARBA00023295"/>
    </source>
</evidence>
<evidence type="ECO:0000256" key="2">
    <source>
        <dbReference type="ARBA" id="ARBA00005336"/>
    </source>
</evidence>
<dbReference type="Pfam" id="PF00933">
    <property type="entry name" value="Glyco_hydro_3"/>
    <property type="match status" value="1"/>
</dbReference>
<gene>
    <name evidence="10" type="ORF">ENO59_02360</name>
</gene>
<dbReference type="InterPro" id="IPR012338">
    <property type="entry name" value="Beta-lactam/transpept-like"/>
</dbReference>
<feature type="signal peptide" evidence="6">
    <location>
        <begin position="1"/>
        <end position="19"/>
    </location>
</feature>
<evidence type="ECO:0000313" key="10">
    <source>
        <dbReference type="EMBL" id="HER95350.1"/>
    </source>
</evidence>
<dbReference type="InterPro" id="IPR036881">
    <property type="entry name" value="Glyco_hydro_3_C_sf"/>
</dbReference>
<dbReference type="SUPFAM" id="SSF51445">
    <property type="entry name" value="(Trans)glycosidases"/>
    <property type="match status" value="1"/>
</dbReference>
<evidence type="ECO:0000256" key="4">
    <source>
        <dbReference type="ARBA" id="ARBA00022801"/>
    </source>
</evidence>
<comment type="similarity">
    <text evidence="2">Belongs to the glycosyl hydrolase 3 family.</text>
</comment>
<dbReference type="SUPFAM" id="SSF56601">
    <property type="entry name" value="beta-lactamase/transpeptidase-like"/>
    <property type="match status" value="1"/>
</dbReference>
<evidence type="ECO:0000256" key="6">
    <source>
        <dbReference type="SAM" id="SignalP"/>
    </source>
</evidence>
<dbReference type="Gene3D" id="3.20.20.300">
    <property type="entry name" value="Glycoside hydrolase, family 3, N-terminal domain"/>
    <property type="match status" value="1"/>
</dbReference>
<feature type="chain" id="PRO_5030560521" description="beta-N-acetylhexosaminidase" evidence="6">
    <location>
        <begin position="20"/>
        <end position="966"/>
    </location>
</feature>
<protein>
    <recommendedName>
        <fullName evidence="3">beta-N-acetylhexosaminidase</fullName>
        <ecNumber evidence="3">3.2.1.52</ecNumber>
    </recommendedName>
</protein>
<feature type="domain" description="Glycoside hydrolase family 3 C-terminal" evidence="9">
    <location>
        <begin position="405"/>
        <end position="575"/>
    </location>
</feature>
<dbReference type="EMBL" id="DSGB01000003">
    <property type="protein sequence ID" value="HER95350.1"/>
    <property type="molecule type" value="Genomic_DNA"/>
</dbReference>
<dbReference type="Gene3D" id="3.40.710.10">
    <property type="entry name" value="DD-peptidase/beta-lactamase superfamily"/>
    <property type="match status" value="1"/>
</dbReference>
<feature type="domain" description="Beta-lactamase-related" evidence="7">
    <location>
        <begin position="607"/>
        <end position="942"/>
    </location>
</feature>
<organism evidence="10">
    <name type="scientific">Rhodothermus marinus</name>
    <name type="common">Rhodothermus obamensis</name>
    <dbReference type="NCBI Taxonomy" id="29549"/>
    <lineage>
        <taxon>Bacteria</taxon>
        <taxon>Pseudomonadati</taxon>
        <taxon>Rhodothermota</taxon>
        <taxon>Rhodothermia</taxon>
        <taxon>Rhodothermales</taxon>
        <taxon>Rhodothermaceae</taxon>
        <taxon>Rhodothermus</taxon>
    </lineage>
</organism>
<dbReference type="Pfam" id="PF00144">
    <property type="entry name" value="Beta-lactamase"/>
    <property type="match status" value="1"/>
</dbReference>
<feature type="domain" description="Glycoside hydrolase family 3 N-terminal" evidence="8">
    <location>
        <begin position="46"/>
        <end position="366"/>
    </location>
</feature>
<dbReference type="PANTHER" id="PTHR30480">
    <property type="entry name" value="BETA-HEXOSAMINIDASE-RELATED"/>
    <property type="match status" value="1"/>
</dbReference>
<dbReference type="GO" id="GO:0004563">
    <property type="term" value="F:beta-N-acetylhexosaminidase activity"/>
    <property type="evidence" value="ECO:0007669"/>
    <property type="project" value="UniProtKB-EC"/>
</dbReference>